<accession>A0A4P6K336</accession>
<gene>
    <name evidence="1" type="ORF">EPA93_42525</name>
</gene>
<dbReference type="Proteomes" id="UP000290365">
    <property type="component" value="Chromosome"/>
</dbReference>
<organism evidence="1 2">
    <name type="scientific">Ktedonosporobacter rubrisoli</name>
    <dbReference type="NCBI Taxonomy" id="2509675"/>
    <lineage>
        <taxon>Bacteria</taxon>
        <taxon>Bacillati</taxon>
        <taxon>Chloroflexota</taxon>
        <taxon>Ktedonobacteria</taxon>
        <taxon>Ktedonobacterales</taxon>
        <taxon>Ktedonosporobacteraceae</taxon>
        <taxon>Ktedonosporobacter</taxon>
    </lineage>
</organism>
<evidence type="ECO:0000313" key="1">
    <source>
        <dbReference type="EMBL" id="QBD82303.1"/>
    </source>
</evidence>
<dbReference type="RefSeq" id="WP_129893372.1">
    <property type="nucleotide sequence ID" value="NZ_CP035758.1"/>
</dbReference>
<protein>
    <submittedName>
        <fullName evidence="1">Uncharacterized protein</fullName>
    </submittedName>
</protein>
<sequence>MDEKQDAVLHITARYVEEFQAGQRPSLSEYLQRYPQYAEDIADFVAYYHMAEAAMPEVEAGQQPGAESNTALSASLERIYGKLLRAADADGPISLLLAQAHIAEPSWSWLAQKLDLSVDIIALLEQRLIDPETVPVELFKRTGQLLRLPLAVIFACFDLPEPEYEDRVGTYAKRHGPGQLGRKRTLKVAEAAEDYTPGERMRPFRQAVKDSQLLTTEQKAFWQSQLEH</sequence>
<dbReference type="KEGG" id="kbs:EPA93_42525"/>
<keyword evidence="2" id="KW-1185">Reference proteome</keyword>
<evidence type="ECO:0000313" key="2">
    <source>
        <dbReference type="Proteomes" id="UP000290365"/>
    </source>
</evidence>
<dbReference type="AlphaFoldDB" id="A0A4P6K336"/>
<proteinExistence type="predicted"/>
<dbReference type="OrthoDB" id="7060118at2"/>
<dbReference type="EMBL" id="CP035758">
    <property type="protein sequence ID" value="QBD82303.1"/>
    <property type="molecule type" value="Genomic_DNA"/>
</dbReference>
<reference evidence="1 2" key="1">
    <citation type="submission" date="2019-01" db="EMBL/GenBank/DDBJ databases">
        <title>Ktedonosporobacter rubrisoli SCAWS-G2.</title>
        <authorList>
            <person name="Huang Y."/>
            <person name="Yan B."/>
        </authorList>
    </citation>
    <scope>NUCLEOTIDE SEQUENCE [LARGE SCALE GENOMIC DNA]</scope>
    <source>
        <strain evidence="1 2">SCAWS-G2</strain>
    </source>
</reference>
<name>A0A4P6K336_KTERU</name>